<feature type="domain" description="Response regulatory" evidence="2">
    <location>
        <begin position="2"/>
        <end position="115"/>
    </location>
</feature>
<dbReference type="GO" id="GO:0003677">
    <property type="term" value="F:DNA binding"/>
    <property type="evidence" value="ECO:0007669"/>
    <property type="project" value="InterPro"/>
</dbReference>
<keyword evidence="1" id="KW-0597">Phosphoprotein</keyword>
<comment type="caution">
    <text evidence="4">The sequence shown here is derived from an EMBL/GenBank/DDBJ whole genome shotgun (WGS) entry which is preliminary data.</text>
</comment>
<proteinExistence type="predicted"/>
<dbReference type="PANTHER" id="PTHR37299:SF1">
    <property type="entry name" value="STAGE 0 SPORULATION PROTEIN A HOMOLOG"/>
    <property type="match status" value="1"/>
</dbReference>
<sequence>MRIAIIDDEPDLRATTKALLELYCPETILVGEADGVKSGIVLLQETKPDLVFLDVEINEGTGFDIVKAFPQRNFSVIFVTGHNEYAVRAFKFSAVDYLLKPIDPDELVQAVAKAKSTYEQGISGLPLQALETNLNPKADLKHVILKDAEKVYLVKLEEIIRCESSDNYTRFHLTENRSILVSTTLKEYETLFNGHHFLRCHQSHLINLQHFDFFDKREGGSVRMKDQSVLPVSTRKKDTLLKALEQL</sequence>
<dbReference type="RefSeq" id="WP_115866813.1">
    <property type="nucleotide sequence ID" value="NZ_QREG01000003.1"/>
</dbReference>
<feature type="domain" description="HTH LytTR-type" evidence="3">
    <location>
        <begin position="143"/>
        <end position="246"/>
    </location>
</feature>
<dbReference type="GO" id="GO:0000156">
    <property type="term" value="F:phosphorelay response regulator activity"/>
    <property type="evidence" value="ECO:0007669"/>
    <property type="project" value="InterPro"/>
</dbReference>
<reference evidence="4 5" key="1">
    <citation type="submission" date="2018-07" db="EMBL/GenBank/DDBJ databases">
        <title>Genomic Encyclopedia of Type Strains, Phase IV (KMG-IV): sequencing the most valuable type-strain genomes for metagenomic binning, comparative biology and taxonomic classification.</title>
        <authorList>
            <person name="Goeker M."/>
        </authorList>
    </citation>
    <scope>NUCLEOTIDE SEQUENCE [LARGE SCALE GENOMIC DNA]</scope>
    <source>
        <strain evidence="4 5">DSM 4134</strain>
    </source>
</reference>
<dbReference type="OrthoDB" id="1646880at2"/>
<dbReference type="InterPro" id="IPR001789">
    <property type="entry name" value="Sig_transdc_resp-reg_receiver"/>
</dbReference>
<dbReference type="Pfam" id="PF04397">
    <property type="entry name" value="LytTR"/>
    <property type="match status" value="1"/>
</dbReference>
<name>A0A3D9L779_MARFU</name>
<dbReference type="SMART" id="SM00850">
    <property type="entry name" value="LytTR"/>
    <property type="match status" value="1"/>
</dbReference>
<gene>
    <name evidence="4" type="ORF">C7460_10335</name>
</gene>
<dbReference type="EMBL" id="QREG01000003">
    <property type="protein sequence ID" value="REE01519.1"/>
    <property type="molecule type" value="Genomic_DNA"/>
</dbReference>
<evidence type="ECO:0000313" key="4">
    <source>
        <dbReference type="EMBL" id="REE01519.1"/>
    </source>
</evidence>
<keyword evidence="5" id="KW-1185">Reference proteome</keyword>
<feature type="modified residue" description="4-aspartylphosphate" evidence="1">
    <location>
        <position position="54"/>
    </location>
</feature>
<dbReference type="Gene3D" id="3.40.50.2300">
    <property type="match status" value="1"/>
</dbReference>
<dbReference type="InterPro" id="IPR046947">
    <property type="entry name" value="LytR-like"/>
</dbReference>
<dbReference type="SMART" id="SM00448">
    <property type="entry name" value="REC"/>
    <property type="match status" value="1"/>
</dbReference>
<dbReference type="PROSITE" id="PS50110">
    <property type="entry name" value="RESPONSE_REGULATORY"/>
    <property type="match status" value="1"/>
</dbReference>
<dbReference type="PROSITE" id="PS50930">
    <property type="entry name" value="HTH_LYTTR"/>
    <property type="match status" value="1"/>
</dbReference>
<protein>
    <submittedName>
        <fullName evidence="4">LytTR family two component transcriptional regulator</fullName>
    </submittedName>
</protein>
<evidence type="ECO:0000313" key="5">
    <source>
        <dbReference type="Proteomes" id="UP000256779"/>
    </source>
</evidence>
<dbReference type="InterPro" id="IPR011006">
    <property type="entry name" value="CheY-like_superfamily"/>
</dbReference>
<evidence type="ECO:0000256" key="1">
    <source>
        <dbReference type="PROSITE-ProRule" id="PRU00169"/>
    </source>
</evidence>
<evidence type="ECO:0000259" key="2">
    <source>
        <dbReference type="PROSITE" id="PS50110"/>
    </source>
</evidence>
<organism evidence="4 5">
    <name type="scientific">Marinoscillum furvescens DSM 4134</name>
    <dbReference type="NCBI Taxonomy" id="1122208"/>
    <lineage>
        <taxon>Bacteria</taxon>
        <taxon>Pseudomonadati</taxon>
        <taxon>Bacteroidota</taxon>
        <taxon>Cytophagia</taxon>
        <taxon>Cytophagales</taxon>
        <taxon>Reichenbachiellaceae</taxon>
        <taxon>Marinoscillum</taxon>
    </lineage>
</organism>
<dbReference type="Gene3D" id="2.40.50.1020">
    <property type="entry name" value="LytTr DNA-binding domain"/>
    <property type="match status" value="1"/>
</dbReference>
<accession>A0A3D9L779</accession>
<dbReference type="Proteomes" id="UP000256779">
    <property type="component" value="Unassembled WGS sequence"/>
</dbReference>
<evidence type="ECO:0000259" key="3">
    <source>
        <dbReference type="PROSITE" id="PS50930"/>
    </source>
</evidence>
<dbReference type="AlphaFoldDB" id="A0A3D9L779"/>
<dbReference type="SUPFAM" id="SSF52172">
    <property type="entry name" value="CheY-like"/>
    <property type="match status" value="1"/>
</dbReference>
<dbReference type="PANTHER" id="PTHR37299">
    <property type="entry name" value="TRANSCRIPTIONAL REGULATOR-RELATED"/>
    <property type="match status" value="1"/>
</dbReference>
<dbReference type="Pfam" id="PF00072">
    <property type="entry name" value="Response_reg"/>
    <property type="match status" value="1"/>
</dbReference>
<dbReference type="InterPro" id="IPR007492">
    <property type="entry name" value="LytTR_DNA-bd_dom"/>
</dbReference>